<dbReference type="GO" id="GO:0003676">
    <property type="term" value="F:nucleic acid binding"/>
    <property type="evidence" value="ECO:0007669"/>
    <property type="project" value="InterPro"/>
</dbReference>
<dbReference type="PROSITE" id="PS51192">
    <property type="entry name" value="HELICASE_ATP_BIND_1"/>
    <property type="match status" value="1"/>
</dbReference>
<evidence type="ECO:0000259" key="7">
    <source>
        <dbReference type="PROSITE" id="PS51194"/>
    </source>
</evidence>
<evidence type="ECO:0000256" key="1">
    <source>
        <dbReference type="ARBA" id="ARBA00022741"/>
    </source>
</evidence>
<name>A0A6J7II30_9ZZZZ</name>
<keyword evidence="1" id="KW-0547">Nucleotide-binding</keyword>
<dbReference type="GO" id="GO:0005829">
    <property type="term" value="C:cytosol"/>
    <property type="evidence" value="ECO:0007669"/>
    <property type="project" value="TreeGrafter"/>
</dbReference>
<dbReference type="SUPFAM" id="SSF52540">
    <property type="entry name" value="P-loop containing nucleoside triphosphate hydrolases"/>
    <property type="match status" value="1"/>
</dbReference>
<evidence type="ECO:0000256" key="3">
    <source>
        <dbReference type="ARBA" id="ARBA00022806"/>
    </source>
</evidence>
<keyword evidence="3" id="KW-0347">Helicase</keyword>
<dbReference type="InterPro" id="IPR014001">
    <property type="entry name" value="Helicase_ATP-bd"/>
</dbReference>
<accession>A0A6J7II30</accession>
<dbReference type="AlphaFoldDB" id="A0A6J7II30"/>
<reference evidence="8" key="1">
    <citation type="submission" date="2020-05" db="EMBL/GenBank/DDBJ databases">
        <authorList>
            <person name="Chiriac C."/>
            <person name="Salcher M."/>
            <person name="Ghai R."/>
            <person name="Kavagutti S V."/>
        </authorList>
    </citation>
    <scope>NUCLEOTIDE SEQUENCE</scope>
</reference>
<evidence type="ECO:0000256" key="5">
    <source>
        <dbReference type="SAM" id="MobiDB-lite"/>
    </source>
</evidence>
<dbReference type="InterPro" id="IPR027417">
    <property type="entry name" value="P-loop_NTPase"/>
</dbReference>
<feature type="region of interest" description="Disordered" evidence="5">
    <location>
        <begin position="384"/>
        <end position="428"/>
    </location>
</feature>
<dbReference type="CDD" id="cd18787">
    <property type="entry name" value="SF2_C_DEAD"/>
    <property type="match status" value="1"/>
</dbReference>
<protein>
    <submittedName>
        <fullName evidence="8">Unannotated protein</fullName>
    </submittedName>
</protein>
<proteinExistence type="predicted"/>
<dbReference type="Pfam" id="PF00271">
    <property type="entry name" value="Helicase_C"/>
    <property type="match status" value="1"/>
</dbReference>
<feature type="domain" description="Helicase ATP-binding" evidence="6">
    <location>
        <begin position="50"/>
        <end position="225"/>
    </location>
</feature>
<evidence type="ECO:0000256" key="4">
    <source>
        <dbReference type="ARBA" id="ARBA00022840"/>
    </source>
</evidence>
<gene>
    <name evidence="8" type="ORF">UFOPK3772_00213</name>
</gene>
<feature type="domain" description="Helicase C-terminal" evidence="7">
    <location>
        <begin position="234"/>
        <end position="400"/>
    </location>
</feature>
<dbReference type="PANTHER" id="PTHR47959:SF13">
    <property type="entry name" value="ATP-DEPENDENT RNA HELICASE RHLE"/>
    <property type="match status" value="1"/>
</dbReference>
<dbReference type="PROSITE" id="PS51194">
    <property type="entry name" value="HELICASE_CTER"/>
    <property type="match status" value="1"/>
</dbReference>
<evidence type="ECO:0000313" key="8">
    <source>
        <dbReference type="EMBL" id="CAB4930401.1"/>
    </source>
</evidence>
<dbReference type="InterPro" id="IPR001650">
    <property type="entry name" value="Helicase_C-like"/>
</dbReference>
<dbReference type="InterPro" id="IPR044742">
    <property type="entry name" value="DEAD/DEAH_RhlB"/>
</dbReference>
<dbReference type="EMBL" id="CAFBNE010000004">
    <property type="protein sequence ID" value="CAB4930401.1"/>
    <property type="molecule type" value="Genomic_DNA"/>
</dbReference>
<evidence type="ECO:0000259" key="6">
    <source>
        <dbReference type="PROSITE" id="PS51192"/>
    </source>
</evidence>
<dbReference type="Pfam" id="PF00270">
    <property type="entry name" value="DEAD"/>
    <property type="match status" value="1"/>
</dbReference>
<dbReference type="PANTHER" id="PTHR47959">
    <property type="entry name" value="ATP-DEPENDENT RNA HELICASE RHLE-RELATED"/>
    <property type="match status" value="1"/>
</dbReference>
<dbReference type="GO" id="GO:0016787">
    <property type="term" value="F:hydrolase activity"/>
    <property type="evidence" value="ECO:0007669"/>
    <property type="project" value="UniProtKB-KW"/>
</dbReference>
<dbReference type="GO" id="GO:0003724">
    <property type="term" value="F:RNA helicase activity"/>
    <property type="evidence" value="ECO:0007669"/>
    <property type="project" value="TreeGrafter"/>
</dbReference>
<dbReference type="Gene3D" id="3.40.50.300">
    <property type="entry name" value="P-loop containing nucleotide triphosphate hydrolases"/>
    <property type="match status" value="2"/>
</dbReference>
<feature type="compositionally biased region" description="Low complexity" evidence="5">
    <location>
        <begin position="388"/>
        <end position="419"/>
    </location>
</feature>
<keyword evidence="2" id="KW-0378">Hydrolase</keyword>
<organism evidence="8">
    <name type="scientific">freshwater metagenome</name>
    <dbReference type="NCBI Taxonomy" id="449393"/>
    <lineage>
        <taxon>unclassified sequences</taxon>
        <taxon>metagenomes</taxon>
        <taxon>ecological metagenomes</taxon>
    </lineage>
</organism>
<dbReference type="CDD" id="cd00268">
    <property type="entry name" value="DEADc"/>
    <property type="match status" value="1"/>
</dbReference>
<keyword evidence="4" id="KW-0067">ATP-binding</keyword>
<sequence length="428" mass="44903">MPPITPPSASSAAAAVTGTGFSALGVPAPLVALLTAQQVTEPFPIQEATLPDSLAGRDVLGQGRTGSGKTLAFALPIVARLASDPMAPMRGRPRALVLVPTRELATQVAAVIEPLAAAYGMKTATVFGGVTHAAQRKAFATGVEIVVACPGRLLDHMQAGDVSLDRIEVCVLDEADHMADQGFLPMVKRILDHTPENGQRLLFSATLAGGVDTLISRYLTNPVSHAAGVEAPVLLEHRVIVVEEADRVEEIARMAREGRVVVFTRTKHRAKQLARKLDAIGVGAVELHGNLSQNARERNLAAFSDGTATALVATDIAARGIHVDDVPLVVHADPPVEHKAYTHRSGRTARAGAAGQVVTIATPDQVGEVRDLLRRADVTAEWEGIAVSASSRPAAPRSSSPRTSRPSSSTPRRSGRPPAQGSGSSRQR</sequence>
<dbReference type="GO" id="GO:0005524">
    <property type="term" value="F:ATP binding"/>
    <property type="evidence" value="ECO:0007669"/>
    <property type="project" value="UniProtKB-KW"/>
</dbReference>
<dbReference type="SMART" id="SM00487">
    <property type="entry name" value="DEXDc"/>
    <property type="match status" value="1"/>
</dbReference>
<dbReference type="SMART" id="SM00490">
    <property type="entry name" value="HELICc"/>
    <property type="match status" value="1"/>
</dbReference>
<dbReference type="InterPro" id="IPR011545">
    <property type="entry name" value="DEAD/DEAH_box_helicase_dom"/>
</dbReference>
<evidence type="ECO:0000256" key="2">
    <source>
        <dbReference type="ARBA" id="ARBA00022801"/>
    </source>
</evidence>
<dbReference type="InterPro" id="IPR050079">
    <property type="entry name" value="DEAD_box_RNA_helicase"/>
</dbReference>